<dbReference type="PANTHER" id="PTHR43446">
    <property type="entry name" value="MEMBRANE PROTEIN-RELATED"/>
    <property type="match status" value="1"/>
</dbReference>
<gene>
    <name evidence="4" type="ORF">HMPREF0766_12878</name>
</gene>
<evidence type="ECO:0000256" key="2">
    <source>
        <dbReference type="SAM" id="Phobius"/>
    </source>
</evidence>
<feature type="transmembrane region" description="Helical" evidence="2">
    <location>
        <begin position="37"/>
        <end position="58"/>
    </location>
</feature>
<dbReference type="HOGENOM" id="CLU_053998_0_0_10"/>
<dbReference type="AlphaFoldDB" id="D7VPF8"/>
<dbReference type="SUPFAM" id="SSF117892">
    <property type="entry name" value="Band 7/SPFH domain"/>
    <property type="match status" value="1"/>
</dbReference>
<organism evidence="4 5">
    <name type="scientific">Sphingobacterium spiritivorum ATCC 33861</name>
    <dbReference type="NCBI Taxonomy" id="525373"/>
    <lineage>
        <taxon>Bacteria</taxon>
        <taxon>Pseudomonadati</taxon>
        <taxon>Bacteroidota</taxon>
        <taxon>Sphingobacteriia</taxon>
        <taxon>Sphingobacteriales</taxon>
        <taxon>Sphingobacteriaceae</taxon>
        <taxon>Sphingobacterium</taxon>
    </lineage>
</organism>
<dbReference type="CDD" id="cd03402">
    <property type="entry name" value="SPFH_like_u2"/>
    <property type="match status" value="1"/>
</dbReference>
<evidence type="ECO:0000313" key="5">
    <source>
        <dbReference type="Proteomes" id="UP000006258"/>
    </source>
</evidence>
<dbReference type="SMART" id="SM00244">
    <property type="entry name" value="PHB"/>
    <property type="match status" value="1"/>
</dbReference>
<keyword evidence="5" id="KW-1185">Reference proteome</keyword>
<dbReference type="STRING" id="525373.HMPREF0766_12878"/>
<dbReference type="InterPro" id="IPR001107">
    <property type="entry name" value="Band_7"/>
</dbReference>
<dbReference type="PROSITE" id="PS51257">
    <property type="entry name" value="PROKAR_LIPOPROTEIN"/>
    <property type="match status" value="1"/>
</dbReference>
<keyword evidence="2" id="KW-0812">Transmembrane</keyword>
<dbReference type="PANTHER" id="PTHR43446:SF1">
    <property type="entry name" value="BAND 7 DOMAIN-CONTAINING PROTEIN"/>
    <property type="match status" value="1"/>
</dbReference>
<name>D7VPF8_SPHSI</name>
<reference evidence="4" key="1">
    <citation type="submission" date="2010-07" db="EMBL/GenBank/DDBJ databases">
        <authorList>
            <person name="Muzny D."/>
            <person name="Qin X."/>
            <person name="Buhay C."/>
            <person name="Dugan-Rocha S."/>
            <person name="Ding Y."/>
            <person name="Chen G."/>
            <person name="Hawes A."/>
            <person name="Holder M."/>
            <person name="Jhangiani S."/>
            <person name="Johnson A."/>
            <person name="Khan Z."/>
            <person name="Li Z."/>
            <person name="Liu W."/>
            <person name="Liu X."/>
            <person name="Perez L."/>
            <person name="Shen H."/>
            <person name="Wang Q."/>
            <person name="Watt J."/>
            <person name="Xi L."/>
            <person name="Xin Y."/>
            <person name="Zhou J."/>
            <person name="Deng J."/>
            <person name="Jiang H."/>
            <person name="Liu Y."/>
            <person name="Qu J."/>
            <person name="Song X.-Z."/>
            <person name="Zhang L."/>
            <person name="Villasana D."/>
            <person name="Johnson A."/>
            <person name="Liu J."/>
            <person name="Liyanage D."/>
            <person name="Lorensuhewa L."/>
            <person name="Robinson T."/>
            <person name="Song A."/>
            <person name="Song B.-B."/>
            <person name="Dinh H."/>
            <person name="Thornton R."/>
            <person name="Coyle M."/>
            <person name="Francisco L."/>
            <person name="Jackson L."/>
            <person name="Javaid M."/>
            <person name="Korchina V."/>
            <person name="Kovar C."/>
            <person name="Mata R."/>
            <person name="Mathew T."/>
            <person name="Ngo R."/>
            <person name="Nguyen L."/>
            <person name="Nguyen N."/>
            <person name="Okwuonu G."/>
            <person name="Ongeri F."/>
            <person name="Pham C."/>
            <person name="Simmons D."/>
            <person name="Wilczek-Boney K."/>
            <person name="Hale W."/>
            <person name="Jakkamsetti A."/>
            <person name="Pham P."/>
            <person name="Ruth R."/>
            <person name="San Lucas F."/>
            <person name="Warren J."/>
            <person name="Zhang J."/>
            <person name="Zhao Z."/>
            <person name="Zhou C."/>
            <person name="Zhu D."/>
            <person name="Lee S."/>
            <person name="Bess C."/>
            <person name="Blankenburg K."/>
            <person name="Forbes L."/>
            <person name="Fu Q."/>
            <person name="Gubbala S."/>
            <person name="Hirani K."/>
            <person name="Jayaseelan J.C."/>
            <person name="Lara F."/>
            <person name="Munidasa M."/>
            <person name="Palculict T."/>
            <person name="Patil S."/>
            <person name="Pu L.-L."/>
            <person name="Saada N."/>
            <person name="Tang L."/>
            <person name="Weissenberger G."/>
            <person name="Zhu Y."/>
            <person name="Hemphill L."/>
            <person name="Shang Y."/>
            <person name="Youmans B."/>
            <person name="Ayvaz T."/>
            <person name="Ross M."/>
            <person name="Santibanez J."/>
            <person name="Aqrawi P."/>
            <person name="Gross S."/>
            <person name="Joshi V."/>
            <person name="Fowler G."/>
            <person name="Nazareth L."/>
            <person name="Reid J."/>
            <person name="Worley K."/>
            <person name="Petrosino J."/>
            <person name="Highlander S."/>
            <person name="Gibbs R."/>
        </authorList>
    </citation>
    <scope>NUCLEOTIDE SEQUENCE [LARGE SCALE GENOMIC DNA]</scope>
    <source>
        <strain evidence="4">ATCC 33861</strain>
    </source>
</reference>
<feature type="transmembrane region" description="Helical" evidence="2">
    <location>
        <begin position="12"/>
        <end position="31"/>
    </location>
</feature>
<dbReference type="GO" id="GO:0016020">
    <property type="term" value="C:membrane"/>
    <property type="evidence" value="ECO:0007669"/>
    <property type="project" value="UniProtKB-SubCell"/>
</dbReference>
<dbReference type="RefSeq" id="WP_002993668.1">
    <property type="nucleotide sequence ID" value="NZ_GL379770.1"/>
</dbReference>
<dbReference type="InterPro" id="IPR036013">
    <property type="entry name" value="Band_7/SPFH_dom_sf"/>
</dbReference>
<evidence type="ECO:0000313" key="4">
    <source>
        <dbReference type="EMBL" id="EFK57805.1"/>
    </source>
</evidence>
<dbReference type="Proteomes" id="UP000006258">
    <property type="component" value="Unassembled WGS sequence"/>
</dbReference>
<evidence type="ECO:0000256" key="1">
    <source>
        <dbReference type="ARBA" id="ARBA00004167"/>
    </source>
</evidence>
<dbReference type="Pfam" id="PF01145">
    <property type="entry name" value="Band_7"/>
    <property type="match status" value="1"/>
</dbReference>
<dbReference type="EMBL" id="ACHA02000011">
    <property type="protein sequence ID" value="EFK57805.1"/>
    <property type="molecule type" value="Genomic_DNA"/>
</dbReference>
<keyword evidence="2" id="KW-1133">Transmembrane helix</keyword>
<proteinExistence type="predicted"/>
<feature type="domain" description="Band 7" evidence="3">
    <location>
        <begin position="53"/>
        <end position="219"/>
    </location>
</feature>
<sequence>MEKLIKPISGFLALLIAVACFALAIYCIVLTKDNPSFGFLSALLFIVFAFTLKGLMIISPNHSRVLSFFGRYVGTVKENGLFFINPLYSSIKVSLRSDNLQGQTLKVNDKMGNPIEIGAVIVWQVGDTYKASFDVTNYTSYVRTQSEAAVRHLAGSFPYDNLEDEEASITLREGGDTVNHILEQELTDRLAPAGIIIKEARISHLAYASEIAGAMLQRQQATAIVAARAKIVEGAVGMVEMALHKLSEKDIVELDNEKKAAMVSNLMVVLCGEKAASPIVNAGTLYQ</sequence>
<dbReference type="GeneID" id="95427554"/>
<dbReference type="Gene3D" id="3.30.479.30">
    <property type="entry name" value="Band 7 domain"/>
    <property type="match status" value="1"/>
</dbReference>
<comment type="subcellular location">
    <subcellularLocation>
        <location evidence="1">Membrane</location>
        <topology evidence="1">Single-pass membrane protein</topology>
    </subcellularLocation>
</comment>
<dbReference type="OrthoDB" id="9813479at2"/>
<keyword evidence="2" id="KW-0472">Membrane</keyword>
<protein>
    <submittedName>
        <fullName evidence="4">SPFH/Band 7/PHB domain protein</fullName>
    </submittedName>
</protein>
<accession>D7VPF8</accession>
<comment type="caution">
    <text evidence="4">The sequence shown here is derived from an EMBL/GenBank/DDBJ whole genome shotgun (WGS) entry which is preliminary data.</text>
</comment>
<evidence type="ECO:0000259" key="3">
    <source>
        <dbReference type="SMART" id="SM00244"/>
    </source>
</evidence>
<dbReference type="eggNOG" id="COG0330">
    <property type="taxonomic scope" value="Bacteria"/>
</dbReference>